<evidence type="ECO:0000256" key="1">
    <source>
        <dbReference type="SAM" id="SignalP"/>
    </source>
</evidence>
<proteinExistence type="predicted"/>
<dbReference type="eggNOG" id="ENOG502ZMQ4">
    <property type="taxonomic scope" value="Bacteria"/>
</dbReference>
<protein>
    <submittedName>
        <fullName evidence="2">Uncharacterized protein</fullName>
    </submittedName>
</protein>
<keyword evidence="1" id="KW-0732">Signal</keyword>
<gene>
    <name evidence="2" type="ordered locus">Oweho_2351</name>
</gene>
<dbReference type="HOGENOM" id="CLU_2106530_0_0_10"/>
<dbReference type="AlphaFoldDB" id="G8R6A2"/>
<dbReference type="OrthoDB" id="9898156at2"/>
<dbReference type="PROSITE" id="PS51257">
    <property type="entry name" value="PROKAR_LIPOPROTEIN"/>
    <property type="match status" value="1"/>
</dbReference>
<name>G8R6A2_OWEHD</name>
<dbReference type="RefSeq" id="WP_014202671.1">
    <property type="nucleotide sequence ID" value="NC_016599.1"/>
</dbReference>
<dbReference type="EMBL" id="CP003156">
    <property type="protein sequence ID" value="AEV33322.1"/>
    <property type="molecule type" value="Genomic_DNA"/>
</dbReference>
<evidence type="ECO:0000313" key="3">
    <source>
        <dbReference type="Proteomes" id="UP000005631"/>
    </source>
</evidence>
<keyword evidence="3" id="KW-1185">Reference proteome</keyword>
<dbReference type="STRING" id="926562.Oweho_2351"/>
<dbReference type="KEGG" id="oho:Oweho_2351"/>
<evidence type="ECO:0000313" key="2">
    <source>
        <dbReference type="EMBL" id="AEV33322.1"/>
    </source>
</evidence>
<dbReference type="Proteomes" id="UP000005631">
    <property type="component" value="Chromosome"/>
</dbReference>
<organism evidence="2 3">
    <name type="scientific">Owenweeksia hongkongensis (strain DSM 17368 / CIP 108786 / JCM 12287 / NRRL B-23963 / UST20020801)</name>
    <dbReference type="NCBI Taxonomy" id="926562"/>
    <lineage>
        <taxon>Bacteria</taxon>
        <taxon>Pseudomonadati</taxon>
        <taxon>Bacteroidota</taxon>
        <taxon>Flavobacteriia</taxon>
        <taxon>Flavobacteriales</taxon>
        <taxon>Owenweeksiaceae</taxon>
        <taxon>Owenweeksia</taxon>
    </lineage>
</organism>
<feature type="chain" id="PRO_5003514368" evidence="1">
    <location>
        <begin position="26"/>
        <end position="122"/>
    </location>
</feature>
<accession>G8R6A2</accession>
<feature type="signal peptide" evidence="1">
    <location>
        <begin position="1"/>
        <end position="25"/>
    </location>
</feature>
<reference evidence="2 3" key="1">
    <citation type="journal article" date="2012" name="Stand. Genomic Sci.">
        <title>Genome sequence of the orange-pigmented seawater bacterium Owenweeksia hongkongensis type strain (UST20020801(T)).</title>
        <authorList>
            <person name="Riedel T."/>
            <person name="Held B."/>
            <person name="Nolan M."/>
            <person name="Lucas S."/>
            <person name="Lapidus A."/>
            <person name="Tice H."/>
            <person name="Del Rio T.G."/>
            <person name="Cheng J.F."/>
            <person name="Han C."/>
            <person name="Tapia R."/>
            <person name="Goodwin L.A."/>
            <person name="Pitluck S."/>
            <person name="Liolios K."/>
            <person name="Mavromatis K."/>
            <person name="Pagani I."/>
            <person name="Ivanova N."/>
            <person name="Mikhailova N."/>
            <person name="Pati A."/>
            <person name="Chen A."/>
            <person name="Palaniappan K."/>
            <person name="Rohde M."/>
            <person name="Tindall B.J."/>
            <person name="Detter J.C."/>
            <person name="Goker M."/>
            <person name="Woyke T."/>
            <person name="Bristow J."/>
            <person name="Eisen J.A."/>
            <person name="Markowitz V."/>
            <person name="Hugenholtz P."/>
            <person name="Klenk H.P."/>
            <person name="Kyrpides N.C."/>
        </authorList>
    </citation>
    <scope>NUCLEOTIDE SEQUENCE</scope>
    <source>
        <strain evidence="3">DSM 17368 / JCM 12287 / NRRL B-23963</strain>
    </source>
</reference>
<sequence>MKRLLPVIGALLLLLGVAISTTSCEKDTRDYELTVVITTYDSVRVQNANVHLFAPVSNSIIDYWYTTDDKGEAKFSFENKVIVEIEVAKGSFQACGFAEVNRGENTIYIDLKPFVDRAHNGC</sequence>